<dbReference type="InterPro" id="IPR000014">
    <property type="entry name" value="PAS"/>
</dbReference>
<proteinExistence type="predicted"/>
<dbReference type="OrthoDB" id="118142at2"/>
<evidence type="ECO:0000256" key="2">
    <source>
        <dbReference type="ARBA" id="ARBA00022553"/>
    </source>
</evidence>
<dbReference type="InterPro" id="IPR036457">
    <property type="entry name" value="PPM-type-like_dom_sf"/>
</dbReference>
<keyword evidence="18" id="KW-1185">Reference proteome</keyword>
<evidence type="ECO:0000256" key="14">
    <source>
        <dbReference type="ARBA" id="ARBA00075117"/>
    </source>
</evidence>
<protein>
    <recommendedName>
        <fullName evidence="1">protein-serine/threonine phosphatase</fullName>
        <ecNumber evidence="1">3.1.3.16</ecNumber>
    </recommendedName>
    <alternativeName>
        <fullName evidence="15">Protein-serine/threonine phosphatase</fullName>
    </alternativeName>
    <alternativeName>
        <fullName evidence="14">Serine/threonine-protein kinase</fullName>
    </alternativeName>
</protein>
<dbReference type="InterPro" id="IPR029016">
    <property type="entry name" value="GAF-like_dom_sf"/>
</dbReference>
<evidence type="ECO:0000256" key="7">
    <source>
        <dbReference type="ARBA" id="ARBA00022801"/>
    </source>
</evidence>
<dbReference type="GO" id="GO:0046872">
    <property type="term" value="F:metal ion binding"/>
    <property type="evidence" value="ECO:0007669"/>
    <property type="project" value="UniProtKB-KW"/>
</dbReference>
<dbReference type="EMBL" id="FNFB01000009">
    <property type="protein sequence ID" value="SDK59630.1"/>
    <property type="molecule type" value="Genomic_DNA"/>
</dbReference>
<organism evidence="17 18">
    <name type="scientific">Nonomuraea maritima</name>
    <dbReference type="NCBI Taxonomy" id="683260"/>
    <lineage>
        <taxon>Bacteria</taxon>
        <taxon>Bacillati</taxon>
        <taxon>Actinomycetota</taxon>
        <taxon>Actinomycetes</taxon>
        <taxon>Streptosporangiales</taxon>
        <taxon>Streptosporangiaceae</taxon>
        <taxon>Nonomuraea</taxon>
    </lineage>
</organism>
<dbReference type="SUPFAM" id="SSF81606">
    <property type="entry name" value="PP2C-like"/>
    <property type="match status" value="1"/>
</dbReference>
<name>A0A1G9D6S9_9ACTN</name>
<dbReference type="SMART" id="SM00065">
    <property type="entry name" value="GAF"/>
    <property type="match status" value="1"/>
</dbReference>
<dbReference type="STRING" id="683260.SAMN05421874_1098"/>
<dbReference type="Pfam" id="PF08448">
    <property type="entry name" value="PAS_4"/>
    <property type="match status" value="1"/>
</dbReference>
<keyword evidence="11" id="KW-0464">Manganese</keyword>
<dbReference type="Proteomes" id="UP000198683">
    <property type="component" value="Unassembled WGS sequence"/>
</dbReference>
<evidence type="ECO:0000256" key="4">
    <source>
        <dbReference type="ARBA" id="ARBA00022723"/>
    </source>
</evidence>
<dbReference type="AlphaFoldDB" id="A0A1G9D6S9"/>
<evidence type="ECO:0000256" key="8">
    <source>
        <dbReference type="ARBA" id="ARBA00022840"/>
    </source>
</evidence>
<dbReference type="RefSeq" id="WP_090765617.1">
    <property type="nucleotide sequence ID" value="NZ_FNFB01000009.1"/>
</dbReference>
<dbReference type="InterPro" id="IPR052016">
    <property type="entry name" value="Bact_Sigma-Reg"/>
</dbReference>
<sequence>MAPGERSARLLTAPAVAVLDAEGTVTGWTQGATELLGYHADEVVGRSSAFLSPGDGAQRFATWARTHGRLDAWSGLAEFRHRDGHTIVLHLDGRRLTTAEGKPAWIFMVRPTSTERAADSVAEVLIRQSPIATWIWDRELRCVWRNDRARQVQALFRYGPGMPQENAPARGDEQTRRALQAVLTHGVPVTDTEVVWPAADGLGNRTLSVSIFRLEGTDGDPVGVCSMAIDITQSQARRRVALLSDASARIGTTLDIRHTAQELAEFAMPALADFVTVDLDETVLSDLLPLQRPAATRAATFRRVGMASVHDELPESLWQPGKPLFVSLSTPHTKVLYSGRPHFEPELDTSPGNWLDHDPDRALVVRKTGMHSLMLIPIRARGVILGVAVFARTVNPTPFNEDDLLLAEDLVAQAALSLDTARRFTRERIAAFALNRDLLPRRLHGGDSLDLAYQYRPAGAREGVGGDWYDTIPLSGGRTALVVGDVVGHGVPAAAIMGQLRTAINTLVVMDLQPDELLTHLDDLFDDLDRRDLDENDIPFHPLGATCLYAVYDPATRSCAMTTAGHPPPLIATPDGAVTFPELTTGPPVGIGMGSYETATFDLPAGSLIALYTNGLIQRRGEDLDVGMERLRTILSDGADLPLGRLCTGVIDAAVGTLPPEDDIALLMARTR</sequence>
<evidence type="ECO:0000256" key="13">
    <source>
        <dbReference type="ARBA" id="ARBA00056274"/>
    </source>
</evidence>
<evidence type="ECO:0000313" key="18">
    <source>
        <dbReference type="Proteomes" id="UP000198683"/>
    </source>
</evidence>
<keyword evidence="10" id="KW-0904">Protein phosphatase</keyword>
<comment type="catalytic activity">
    <reaction evidence="12">
        <text>O-phospho-L-seryl-[protein] + H2O = L-seryl-[protein] + phosphate</text>
        <dbReference type="Rhea" id="RHEA:20629"/>
        <dbReference type="Rhea" id="RHEA-COMP:9863"/>
        <dbReference type="Rhea" id="RHEA-COMP:11604"/>
        <dbReference type="ChEBI" id="CHEBI:15377"/>
        <dbReference type="ChEBI" id="CHEBI:29999"/>
        <dbReference type="ChEBI" id="CHEBI:43474"/>
        <dbReference type="ChEBI" id="CHEBI:83421"/>
        <dbReference type="EC" id="3.1.3.16"/>
    </reaction>
</comment>
<evidence type="ECO:0000259" key="16">
    <source>
        <dbReference type="PROSITE" id="PS50112"/>
    </source>
</evidence>
<dbReference type="Pfam" id="PF00989">
    <property type="entry name" value="PAS"/>
    <property type="match status" value="1"/>
</dbReference>
<keyword evidence="9" id="KW-0460">Magnesium</keyword>
<dbReference type="SUPFAM" id="SSF55781">
    <property type="entry name" value="GAF domain-like"/>
    <property type="match status" value="1"/>
</dbReference>
<evidence type="ECO:0000256" key="12">
    <source>
        <dbReference type="ARBA" id="ARBA00047761"/>
    </source>
</evidence>
<dbReference type="Pfam" id="PF01590">
    <property type="entry name" value="GAF"/>
    <property type="match status" value="1"/>
</dbReference>
<evidence type="ECO:0000256" key="11">
    <source>
        <dbReference type="ARBA" id="ARBA00023211"/>
    </source>
</evidence>
<evidence type="ECO:0000256" key="6">
    <source>
        <dbReference type="ARBA" id="ARBA00022777"/>
    </source>
</evidence>
<dbReference type="Gene3D" id="3.30.450.40">
    <property type="match status" value="1"/>
</dbReference>
<accession>A0A1G9D6S9</accession>
<dbReference type="PANTHER" id="PTHR43156">
    <property type="entry name" value="STAGE II SPORULATION PROTEIN E-RELATED"/>
    <property type="match status" value="1"/>
</dbReference>
<evidence type="ECO:0000256" key="3">
    <source>
        <dbReference type="ARBA" id="ARBA00022679"/>
    </source>
</evidence>
<reference evidence="17 18" key="1">
    <citation type="submission" date="2016-10" db="EMBL/GenBank/DDBJ databases">
        <authorList>
            <person name="de Groot N.N."/>
        </authorList>
    </citation>
    <scope>NUCLEOTIDE SEQUENCE [LARGE SCALE GENOMIC DNA]</scope>
    <source>
        <strain evidence="17 18">CGMCC 4.5681</strain>
    </source>
</reference>
<evidence type="ECO:0000256" key="9">
    <source>
        <dbReference type="ARBA" id="ARBA00022842"/>
    </source>
</evidence>
<dbReference type="FunFam" id="3.60.40.10:FF:000005">
    <property type="entry name" value="Serine/threonine protein phosphatase"/>
    <property type="match status" value="1"/>
</dbReference>
<dbReference type="SUPFAM" id="SSF55785">
    <property type="entry name" value="PYP-like sensor domain (PAS domain)"/>
    <property type="match status" value="2"/>
</dbReference>
<dbReference type="Pfam" id="PF07228">
    <property type="entry name" value="SpoIIE"/>
    <property type="match status" value="1"/>
</dbReference>
<dbReference type="GO" id="GO:0005524">
    <property type="term" value="F:ATP binding"/>
    <property type="evidence" value="ECO:0007669"/>
    <property type="project" value="UniProtKB-KW"/>
</dbReference>
<dbReference type="Gene3D" id="3.30.450.20">
    <property type="entry name" value="PAS domain"/>
    <property type="match status" value="2"/>
</dbReference>
<dbReference type="GO" id="GO:0006355">
    <property type="term" value="P:regulation of DNA-templated transcription"/>
    <property type="evidence" value="ECO:0007669"/>
    <property type="project" value="InterPro"/>
</dbReference>
<evidence type="ECO:0000256" key="1">
    <source>
        <dbReference type="ARBA" id="ARBA00013081"/>
    </source>
</evidence>
<evidence type="ECO:0000256" key="5">
    <source>
        <dbReference type="ARBA" id="ARBA00022741"/>
    </source>
</evidence>
<gene>
    <name evidence="17" type="ORF">SAMN05421874_1098</name>
</gene>
<dbReference type="NCBIfam" id="TIGR00229">
    <property type="entry name" value="sensory_box"/>
    <property type="match status" value="1"/>
</dbReference>
<dbReference type="SMART" id="SM00331">
    <property type="entry name" value="PP2C_SIG"/>
    <property type="match status" value="1"/>
</dbReference>
<keyword evidence="8" id="KW-0067">ATP-binding</keyword>
<dbReference type="Gene3D" id="3.60.40.10">
    <property type="entry name" value="PPM-type phosphatase domain"/>
    <property type="match status" value="1"/>
</dbReference>
<feature type="domain" description="PAS" evidence="16">
    <location>
        <begin position="16"/>
        <end position="55"/>
    </location>
</feature>
<dbReference type="InterPro" id="IPR035965">
    <property type="entry name" value="PAS-like_dom_sf"/>
</dbReference>
<dbReference type="EC" id="3.1.3.16" evidence="1"/>
<dbReference type="InterPro" id="IPR013767">
    <property type="entry name" value="PAS_fold"/>
</dbReference>
<dbReference type="GO" id="GO:0016301">
    <property type="term" value="F:kinase activity"/>
    <property type="evidence" value="ECO:0007669"/>
    <property type="project" value="UniProtKB-KW"/>
</dbReference>
<dbReference type="InterPro" id="IPR001932">
    <property type="entry name" value="PPM-type_phosphatase-like_dom"/>
</dbReference>
<dbReference type="InterPro" id="IPR003018">
    <property type="entry name" value="GAF"/>
</dbReference>
<dbReference type="CDD" id="cd00130">
    <property type="entry name" value="PAS"/>
    <property type="match status" value="2"/>
</dbReference>
<dbReference type="FunFam" id="3.30.450.40:FF:000035">
    <property type="entry name" value="PAS sensor protein"/>
    <property type="match status" value="1"/>
</dbReference>
<evidence type="ECO:0000256" key="15">
    <source>
        <dbReference type="ARBA" id="ARBA00081350"/>
    </source>
</evidence>
<keyword evidence="2" id="KW-0597">Phosphoprotein</keyword>
<keyword evidence="3" id="KW-0808">Transferase</keyword>
<keyword evidence="5" id="KW-0547">Nucleotide-binding</keyword>
<comment type="function">
    <text evidence="13">Primarily acts as an independent SigF regulator that is sensitive to the osmosensory signal, mediating the cross talk of PknD with the SigF regulon. Possesses both phosphatase and kinase activities. The kinase domain functions as a classic anti-sigma factor-like kinase to phosphorylate the anti-anti-sigma factor domain at the canonical regulatory site, and the phosphatase domain antagonizes this activity.</text>
</comment>
<keyword evidence="4" id="KW-0479">Metal-binding</keyword>
<evidence type="ECO:0000313" key="17">
    <source>
        <dbReference type="EMBL" id="SDK59630.1"/>
    </source>
</evidence>
<keyword evidence="6" id="KW-0418">Kinase</keyword>
<dbReference type="PROSITE" id="PS50112">
    <property type="entry name" value="PAS"/>
    <property type="match status" value="1"/>
</dbReference>
<dbReference type="InterPro" id="IPR013656">
    <property type="entry name" value="PAS_4"/>
</dbReference>
<keyword evidence="7" id="KW-0378">Hydrolase</keyword>
<evidence type="ECO:0000256" key="10">
    <source>
        <dbReference type="ARBA" id="ARBA00022912"/>
    </source>
</evidence>
<dbReference type="PANTHER" id="PTHR43156:SF2">
    <property type="entry name" value="STAGE II SPORULATION PROTEIN E"/>
    <property type="match status" value="1"/>
</dbReference>
<dbReference type="GO" id="GO:0004722">
    <property type="term" value="F:protein serine/threonine phosphatase activity"/>
    <property type="evidence" value="ECO:0007669"/>
    <property type="project" value="UniProtKB-EC"/>
</dbReference>